<comment type="subcellular location">
    <subcellularLocation>
        <location evidence="1">Golgi apparatus</location>
    </subcellularLocation>
</comment>
<dbReference type="GO" id="GO:0016192">
    <property type="term" value="P:vesicle-mediated transport"/>
    <property type="evidence" value="ECO:0007669"/>
    <property type="project" value="UniProtKB-KW"/>
</dbReference>
<dbReference type="PROSITE" id="PS51417">
    <property type="entry name" value="ARF"/>
    <property type="match status" value="1"/>
</dbReference>
<evidence type="ECO:0000313" key="13">
    <source>
        <dbReference type="EMBL" id="KAJ8605873.1"/>
    </source>
</evidence>
<keyword evidence="3" id="KW-0813">Transport</keyword>
<evidence type="ECO:0000256" key="3">
    <source>
        <dbReference type="ARBA" id="ARBA00022448"/>
    </source>
</evidence>
<evidence type="ECO:0000256" key="1">
    <source>
        <dbReference type="ARBA" id="ARBA00004555"/>
    </source>
</evidence>
<dbReference type="InterPro" id="IPR006689">
    <property type="entry name" value="Small_GTPase_ARF/SAR"/>
</dbReference>
<evidence type="ECO:0000256" key="4">
    <source>
        <dbReference type="ARBA" id="ARBA00022707"/>
    </source>
</evidence>
<dbReference type="GO" id="GO:0046872">
    <property type="term" value="F:metal ion binding"/>
    <property type="evidence" value="ECO:0007669"/>
    <property type="project" value="UniProtKB-KW"/>
</dbReference>
<dbReference type="SMART" id="SM00177">
    <property type="entry name" value="ARF"/>
    <property type="match status" value="1"/>
</dbReference>
<comment type="similarity">
    <text evidence="2">Belongs to the small GTPase superfamily. Arf family.</text>
</comment>
<keyword evidence="10" id="KW-0449">Lipoprotein</keyword>
<dbReference type="Gene3D" id="3.40.50.300">
    <property type="entry name" value="P-loop containing nucleotide triphosphate hydrolases"/>
    <property type="match status" value="1"/>
</dbReference>
<dbReference type="FunFam" id="3.40.50.300:FF:003500">
    <property type="entry name" value="ADP-ribosylation factor 1"/>
    <property type="match status" value="1"/>
</dbReference>
<keyword evidence="12" id="KW-0479">Metal-binding</keyword>
<evidence type="ECO:0000256" key="10">
    <source>
        <dbReference type="ARBA" id="ARBA00023288"/>
    </source>
</evidence>
<dbReference type="Pfam" id="PF00025">
    <property type="entry name" value="Arf"/>
    <property type="match status" value="1"/>
</dbReference>
<dbReference type="EMBL" id="JAQMWT010000309">
    <property type="protein sequence ID" value="KAJ8605873.1"/>
    <property type="molecule type" value="Genomic_DNA"/>
</dbReference>
<keyword evidence="5 11" id="KW-0547">Nucleotide-binding</keyword>
<organism evidence="13 14">
    <name type="scientific">Chrysophaeum taylorii</name>
    <dbReference type="NCBI Taxonomy" id="2483200"/>
    <lineage>
        <taxon>Eukaryota</taxon>
        <taxon>Sar</taxon>
        <taxon>Stramenopiles</taxon>
        <taxon>Ochrophyta</taxon>
        <taxon>Pelagophyceae</taxon>
        <taxon>Pelagomonadales</taxon>
        <taxon>Pelagomonadaceae</taxon>
        <taxon>Chrysophaeum</taxon>
    </lineage>
</organism>
<dbReference type="AlphaFoldDB" id="A0AAD7UGY9"/>
<keyword evidence="14" id="KW-1185">Reference proteome</keyword>
<proteinExistence type="inferred from homology"/>
<gene>
    <name evidence="13" type="ORF">CTAYLR_000570</name>
</gene>
<evidence type="ECO:0008006" key="15">
    <source>
        <dbReference type="Google" id="ProtNLM"/>
    </source>
</evidence>
<evidence type="ECO:0000256" key="11">
    <source>
        <dbReference type="PIRSR" id="PIRSR606689-1"/>
    </source>
</evidence>
<accession>A0AAD7UGY9</accession>
<protein>
    <recommendedName>
        <fullName evidence="15">ADP-ribosylation factor</fullName>
    </recommendedName>
</protein>
<dbReference type="InterPro" id="IPR024156">
    <property type="entry name" value="Small_GTPase_ARF"/>
</dbReference>
<keyword evidence="4" id="KW-0519">Myristate</keyword>
<evidence type="ECO:0000256" key="8">
    <source>
        <dbReference type="ARBA" id="ARBA00023034"/>
    </source>
</evidence>
<keyword evidence="12" id="KW-0460">Magnesium</keyword>
<evidence type="ECO:0000256" key="5">
    <source>
        <dbReference type="ARBA" id="ARBA00022741"/>
    </source>
</evidence>
<keyword evidence="9 11" id="KW-0342">GTP-binding</keyword>
<dbReference type="GO" id="GO:0003924">
    <property type="term" value="F:GTPase activity"/>
    <property type="evidence" value="ECO:0007669"/>
    <property type="project" value="InterPro"/>
</dbReference>
<evidence type="ECO:0000256" key="9">
    <source>
        <dbReference type="ARBA" id="ARBA00023134"/>
    </source>
</evidence>
<dbReference type="Proteomes" id="UP001230188">
    <property type="component" value="Unassembled WGS sequence"/>
</dbReference>
<keyword evidence="8" id="KW-0333">Golgi apparatus</keyword>
<keyword evidence="7" id="KW-0653">Protein transport</keyword>
<reference evidence="13" key="1">
    <citation type="submission" date="2023-01" db="EMBL/GenBank/DDBJ databases">
        <title>Metagenome sequencing of chrysophaentin producing Chrysophaeum taylorii.</title>
        <authorList>
            <person name="Davison J."/>
            <person name="Bewley C."/>
        </authorList>
    </citation>
    <scope>NUCLEOTIDE SEQUENCE</scope>
    <source>
        <strain evidence="13">NIES-1699</strain>
    </source>
</reference>
<dbReference type="InterPro" id="IPR027417">
    <property type="entry name" value="P-loop_NTPase"/>
</dbReference>
<feature type="binding site" evidence="11">
    <location>
        <begin position="24"/>
        <end position="31"/>
    </location>
    <ligand>
        <name>GTP</name>
        <dbReference type="ChEBI" id="CHEBI:37565"/>
    </ligand>
</feature>
<comment type="caution">
    <text evidence="13">The sequence shown here is derived from an EMBL/GenBank/DDBJ whole genome shotgun (WGS) entry which is preliminary data.</text>
</comment>
<evidence type="ECO:0000313" key="14">
    <source>
        <dbReference type="Proteomes" id="UP001230188"/>
    </source>
</evidence>
<dbReference type="PANTHER" id="PTHR11711">
    <property type="entry name" value="ADP RIBOSYLATION FACTOR-RELATED"/>
    <property type="match status" value="1"/>
</dbReference>
<sequence length="182" mass="20379">MGILFSIFSRRMYIILEGRLLMLGLDAVGKTIILYKLKLGEVVSTIPTINVERLTYKGIELTVWEIGGQDKIRQLWLHYLTDTHGLIFVVDSNDQTRLDDARYELHKLLHQGTNFATTPASSCTFISKQDLPHALSATNLAAKLDFASLRTRKWYVQACAATTGVGLYEGMDWNGQGARGDV</sequence>
<feature type="binding site" evidence="12">
    <location>
        <position position="48"/>
    </location>
    <ligand>
        <name>Mg(2+)</name>
        <dbReference type="ChEBI" id="CHEBI:18420"/>
    </ligand>
</feature>
<evidence type="ECO:0000256" key="2">
    <source>
        <dbReference type="ARBA" id="ARBA00010290"/>
    </source>
</evidence>
<feature type="binding site" evidence="11">
    <location>
        <position position="68"/>
    </location>
    <ligand>
        <name>GTP</name>
        <dbReference type="ChEBI" id="CHEBI:37565"/>
    </ligand>
</feature>
<evidence type="ECO:0000256" key="7">
    <source>
        <dbReference type="ARBA" id="ARBA00022927"/>
    </source>
</evidence>
<dbReference type="SMART" id="SM00178">
    <property type="entry name" value="SAR"/>
    <property type="match status" value="1"/>
</dbReference>
<evidence type="ECO:0000256" key="6">
    <source>
        <dbReference type="ARBA" id="ARBA00022892"/>
    </source>
</evidence>
<feature type="binding site" evidence="12">
    <location>
        <position position="31"/>
    </location>
    <ligand>
        <name>Mg(2+)</name>
        <dbReference type="ChEBI" id="CHEBI:18420"/>
    </ligand>
</feature>
<dbReference type="SUPFAM" id="SSF52540">
    <property type="entry name" value="P-loop containing nucleoside triphosphate hydrolases"/>
    <property type="match status" value="1"/>
</dbReference>
<evidence type="ECO:0000256" key="12">
    <source>
        <dbReference type="PIRSR" id="PIRSR606689-2"/>
    </source>
</evidence>
<dbReference type="GO" id="GO:0005525">
    <property type="term" value="F:GTP binding"/>
    <property type="evidence" value="ECO:0007669"/>
    <property type="project" value="UniProtKB-KW"/>
</dbReference>
<name>A0AAD7UGY9_9STRA</name>
<dbReference type="PRINTS" id="PR00328">
    <property type="entry name" value="SAR1GTPBP"/>
</dbReference>
<dbReference type="GO" id="GO:0015031">
    <property type="term" value="P:protein transport"/>
    <property type="evidence" value="ECO:0007669"/>
    <property type="project" value="UniProtKB-KW"/>
</dbReference>
<dbReference type="GO" id="GO:0005794">
    <property type="term" value="C:Golgi apparatus"/>
    <property type="evidence" value="ECO:0007669"/>
    <property type="project" value="UniProtKB-SubCell"/>
</dbReference>
<keyword evidence="6" id="KW-0931">ER-Golgi transport</keyword>